<gene>
    <name evidence="1" type="ORF">EV216_11095</name>
</gene>
<evidence type="ECO:0000313" key="1">
    <source>
        <dbReference type="EMBL" id="TCM84777.1"/>
    </source>
</evidence>
<keyword evidence="2" id="KW-1185">Reference proteome</keyword>
<sequence>MALPLWPVDLPQAPERRSWSGGPREDRAVFEPDVGPPLLAARTTADTWEWNGTFPMLTRAQVQIFYAFWGVDLRRGTLPFLWIDPVLHDEARWIFGAAQDRAWSIIASGGRHFDLSLTLIRLPG</sequence>
<protein>
    <submittedName>
        <fullName evidence="1">Uncharacterized protein</fullName>
    </submittedName>
</protein>
<accession>A0A4R1YV58</accession>
<dbReference type="AlphaFoldDB" id="A0A4R1YV58"/>
<reference evidence="1 2" key="1">
    <citation type="submission" date="2019-03" db="EMBL/GenBank/DDBJ databases">
        <title>Genomic Encyclopedia of Type Strains, Phase IV (KMG-IV): sequencing the most valuable type-strain genomes for metagenomic binning, comparative biology and taxonomic classification.</title>
        <authorList>
            <person name="Goeker M."/>
        </authorList>
    </citation>
    <scope>NUCLEOTIDE SEQUENCE [LARGE SCALE GENOMIC DNA]</scope>
    <source>
        <strain evidence="1 2">DSM 21153</strain>
    </source>
</reference>
<evidence type="ECO:0000313" key="2">
    <source>
        <dbReference type="Proteomes" id="UP000295277"/>
    </source>
</evidence>
<name>A0A4R1YV58_9RHOB</name>
<organism evidence="1 2">
    <name type="scientific">Rhodovulum steppense</name>
    <dbReference type="NCBI Taxonomy" id="540251"/>
    <lineage>
        <taxon>Bacteria</taxon>
        <taxon>Pseudomonadati</taxon>
        <taxon>Pseudomonadota</taxon>
        <taxon>Alphaproteobacteria</taxon>
        <taxon>Rhodobacterales</taxon>
        <taxon>Paracoccaceae</taxon>
        <taxon>Rhodovulum</taxon>
    </lineage>
</organism>
<proteinExistence type="predicted"/>
<dbReference type="RefSeq" id="WP_132694646.1">
    <property type="nucleotide sequence ID" value="NZ_SLVM01000010.1"/>
</dbReference>
<dbReference type="OrthoDB" id="7872447at2"/>
<dbReference type="EMBL" id="SLVM01000010">
    <property type="protein sequence ID" value="TCM84777.1"/>
    <property type="molecule type" value="Genomic_DNA"/>
</dbReference>
<comment type="caution">
    <text evidence="1">The sequence shown here is derived from an EMBL/GenBank/DDBJ whole genome shotgun (WGS) entry which is preliminary data.</text>
</comment>
<dbReference type="Proteomes" id="UP000295277">
    <property type="component" value="Unassembled WGS sequence"/>
</dbReference>